<accession>A0A913Z6E3</accession>
<proteinExistence type="predicted"/>
<dbReference type="PROSITE" id="PS50948">
    <property type="entry name" value="PAN"/>
    <property type="match status" value="1"/>
</dbReference>
<dbReference type="Pfam" id="PF00059">
    <property type="entry name" value="Lectin_C"/>
    <property type="match status" value="1"/>
</dbReference>
<dbReference type="CDD" id="cd00037">
    <property type="entry name" value="CLECT"/>
    <property type="match status" value="1"/>
</dbReference>
<sequence>MPLLQSLAGRSGQDLPTQRRDEQRACAHHVIVTACPQGWYQWHNSCYIALQGKPRWADAVTACQRPRSSLIVPNSWEEHNFIIKLHDDLFSGFRRFTPLWIGCDVDDGNQRCVGGKPHTNVTNEYTNCGNNHTSAASPDRCCLAIRGNVHGTLIKRNCNQRKFVMCEMPHFVPSYCVSLGADGRVARRCLHGHEIKKLTVQGVLECGQACWAERRCRSFNLWQGGLVKTCQLNNATRNEVSASYPIENGNCFYFDL</sequence>
<evidence type="ECO:0008006" key="5">
    <source>
        <dbReference type="Google" id="ProtNLM"/>
    </source>
</evidence>
<dbReference type="InterPro" id="IPR001304">
    <property type="entry name" value="C-type_lectin-like"/>
</dbReference>
<keyword evidence="4" id="KW-1185">Reference proteome</keyword>
<name>A0A913Z6E3_PATMI</name>
<dbReference type="SMART" id="SM00034">
    <property type="entry name" value="CLECT"/>
    <property type="match status" value="1"/>
</dbReference>
<feature type="domain" description="Apple" evidence="2">
    <location>
        <begin position="176"/>
        <end position="256"/>
    </location>
</feature>
<organism evidence="3 4">
    <name type="scientific">Patiria miniata</name>
    <name type="common">Bat star</name>
    <name type="synonym">Asterina miniata</name>
    <dbReference type="NCBI Taxonomy" id="46514"/>
    <lineage>
        <taxon>Eukaryota</taxon>
        <taxon>Metazoa</taxon>
        <taxon>Echinodermata</taxon>
        <taxon>Eleutherozoa</taxon>
        <taxon>Asterozoa</taxon>
        <taxon>Asteroidea</taxon>
        <taxon>Valvatacea</taxon>
        <taxon>Valvatida</taxon>
        <taxon>Asterinidae</taxon>
        <taxon>Patiria</taxon>
    </lineage>
</organism>
<evidence type="ECO:0000259" key="2">
    <source>
        <dbReference type="PROSITE" id="PS50948"/>
    </source>
</evidence>
<dbReference type="EnsemblMetazoa" id="XM_038191455.1">
    <property type="protein sequence ID" value="XP_038047383.1"/>
    <property type="gene ID" value="LOC119721391"/>
</dbReference>
<protein>
    <recommendedName>
        <fullName evidence="5">C-type lectin domain-containing protein</fullName>
    </recommendedName>
</protein>
<dbReference type="SUPFAM" id="SSF57414">
    <property type="entry name" value="Hairpin loop containing domain-like"/>
    <property type="match status" value="1"/>
</dbReference>
<dbReference type="InterPro" id="IPR016187">
    <property type="entry name" value="CTDL_fold"/>
</dbReference>
<dbReference type="InterPro" id="IPR003609">
    <property type="entry name" value="Pan_app"/>
</dbReference>
<dbReference type="PROSITE" id="PS50041">
    <property type="entry name" value="C_TYPE_LECTIN_2"/>
    <property type="match status" value="1"/>
</dbReference>
<evidence type="ECO:0000259" key="1">
    <source>
        <dbReference type="PROSITE" id="PS50041"/>
    </source>
</evidence>
<dbReference type="Proteomes" id="UP000887568">
    <property type="component" value="Unplaced"/>
</dbReference>
<evidence type="ECO:0000313" key="4">
    <source>
        <dbReference type="Proteomes" id="UP000887568"/>
    </source>
</evidence>
<dbReference type="InterPro" id="IPR016186">
    <property type="entry name" value="C-type_lectin-like/link_sf"/>
</dbReference>
<dbReference type="SUPFAM" id="SSF56436">
    <property type="entry name" value="C-type lectin-like"/>
    <property type="match status" value="1"/>
</dbReference>
<dbReference type="AlphaFoldDB" id="A0A913Z6E3"/>
<dbReference type="OrthoDB" id="441660at2759"/>
<dbReference type="Gene3D" id="3.10.100.10">
    <property type="entry name" value="Mannose-Binding Protein A, subunit A"/>
    <property type="match status" value="1"/>
</dbReference>
<dbReference type="RefSeq" id="XP_038047383.1">
    <property type="nucleotide sequence ID" value="XM_038191455.1"/>
</dbReference>
<dbReference type="GeneID" id="119721391"/>
<evidence type="ECO:0000313" key="3">
    <source>
        <dbReference type="EnsemblMetazoa" id="XP_038047383.1"/>
    </source>
</evidence>
<feature type="domain" description="C-type lectin" evidence="1">
    <location>
        <begin position="42"/>
        <end position="167"/>
    </location>
</feature>
<dbReference type="Pfam" id="PF00024">
    <property type="entry name" value="PAN_1"/>
    <property type="match status" value="1"/>
</dbReference>
<reference evidence="3" key="1">
    <citation type="submission" date="2022-11" db="UniProtKB">
        <authorList>
            <consortium name="EnsemblMetazoa"/>
        </authorList>
    </citation>
    <scope>IDENTIFICATION</scope>
</reference>